<keyword evidence="10" id="KW-1185">Reference proteome</keyword>
<dbReference type="OrthoDB" id="6480633at2759"/>
<feature type="domain" description="Sushi" evidence="8">
    <location>
        <begin position="327"/>
        <end position="382"/>
    </location>
</feature>
<feature type="signal peptide" evidence="7">
    <location>
        <begin position="1"/>
        <end position="20"/>
    </location>
</feature>
<dbReference type="CDD" id="cd00033">
    <property type="entry name" value="CCP"/>
    <property type="match status" value="4"/>
</dbReference>
<dbReference type="InterPro" id="IPR035976">
    <property type="entry name" value="Sushi/SCR/CCP_sf"/>
</dbReference>
<evidence type="ECO:0000256" key="3">
    <source>
        <dbReference type="ARBA" id="ARBA00023157"/>
    </source>
</evidence>
<organism evidence="9 10">
    <name type="scientific">Strongylocentrotus purpuratus</name>
    <name type="common">Purple sea urchin</name>
    <dbReference type="NCBI Taxonomy" id="7668"/>
    <lineage>
        <taxon>Eukaryota</taxon>
        <taxon>Metazoa</taxon>
        <taxon>Echinodermata</taxon>
        <taxon>Eleutherozoa</taxon>
        <taxon>Echinozoa</taxon>
        <taxon>Echinoidea</taxon>
        <taxon>Euechinoidea</taxon>
        <taxon>Echinacea</taxon>
        <taxon>Camarodonta</taxon>
        <taxon>Echinidea</taxon>
        <taxon>Strongylocentrotidae</taxon>
        <taxon>Strongylocentrotus</taxon>
    </lineage>
</organism>
<dbReference type="GeneID" id="100893732"/>
<feature type="compositionally biased region" description="Low complexity" evidence="6">
    <location>
        <begin position="410"/>
        <end position="425"/>
    </location>
</feature>
<evidence type="ECO:0000256" key="5">
    <source>
        <dbReference type="PROSITE-ProRule" id="PRU00302"/>
    </source>
</evidence>
<dbReference type="Proteomes" id="UP000007110">
    <property type="component" value="Unassembled WGS sequence"/>
</dbReference>
<feature type="domain" description="Sushi" evidence="8">
    <location>
        <begin position="152"/>
        <end position="206"/>
    </location>
</feature>
<dbReference type="PROSITE" id="PS50923">
    <property type="entry name" value="SUSHI"/>
    <property type="match status" value="4"/>
</dbReference>
<feature type="chain" id="PRO_5029847586" description="Sushi domain-containing protein" evidence="7">
    <location>
        <begin position="21"/>
        <end position="543"/>
    </location>
</feature>
<evidence type="ECO:0000256" key="4">
    <source>
        <dbReference type="ARBA" id="ARBA00023180"/>
    </source>
</evidence>
<evidence type="ECO:0000256" key="2">
    <source>
        <dbReference type="ARBA" id="ARBA00022737"/>
    </source>
</evidence>
<evidence type="ECO:0000313" key="9">
    <source>
        <dbReference type="EnsemblMetazoa" id="XP_030839713"/>
    </source>
</evidence>
<name>A0A7M7SY16_STRPU</name>
<keyword evidence="3 5" id="KW-1015">Disulfide bond</keyword>
<keyword evidence="1 5" id="KW-0768">Sushi</keyword>
<reference evidence="9" key="2">
    <citation type="submission" date="2021-01" db="UniProtKB">
        <authorList>
            <consortium name="EnsemblMetazoa"/>
        </authorList>
    </citation>
    <scope>IDENTIFICATION</scope>
</reference>
<dbReference type="KEGG" id="spu:100893732"/>
<feature type="disulfide bond" evidence="5">
    <location>
        <begin position="177"/>
        <end position="204"/>
    </location>
</feature>
<sequence>MELEPYIIFVISTVVGMAWGQTCTINECSEESLPKPMGSGLSGYTPGGTGCYDDGTLVTYICTGSLLGPPTSQCSAGIWFPPVGPTCEAASGCFRPQLPPNGNVTEYKDEYALYDRITFYCDDGYSIIGPQEVVCDSGGIWDPSNIPTCEASCTAPSIQNGGPNGTYVNGEVITYTCDVNYTLIGVSSATCRDELWDPTNVPECLEQCLPPIVANSNFDTQQDLFDHGSSVIIDCDPGYSTGSSTSTTVNCNDGSLSMESPRCYENCSPLDTFLNGQVTGDTSPFYHTETVSFSCDTGFTLDGATSITCSDGAWDAPQPMCMDQCPVIVPEAYSAFYGSAPPFQHGDMVTFTCYSGYEIYNGSITSTCQNGQWSSDPPFCTEQTTTTQAASTMMDSITTKLPSTSMTTLQDTVTPSTSQSSDTSPEAASTDVVLQTDKDLNTSRVYRQVTFNQHDDYTRYNVAVYPNVNRSGIYRRPSNVFRDHYRSCHRNEDLNTRRVYRQFTFNQHEDCTRYNVTVYFPNFPNVNRSGIYRRPSNVESHHD</sequence>
<comment type="caution">
    <text evidence="5">Lacks conserved residue(s) required for the propagation of feature annotation.</text>
</comment>
<dbReference type="OMA" id="YHTETVS"/>
<keyword evidence="2" id="KW-0677">Repeat</keyword>
<feature type="disulfide bond" evidence="5">
    <location>
        <begin position="353"/>
        <end position="380"/>
    </location>
</feature>
<evidence type="ECO:0000259" key="8">
    <source>
        <dbReference type="PROSITE" id="PS50923"/>
    </source>
</evidence>
<feature type="domain" description="Sushi" evidence="8">
    <location>
        <begin position="91"/>
        <end position="151"/>
    </location>
</feature>
<reference evidence="10" key="1">
    <citation type="submission" date="2015-02" db="EMBL/GenBank/DDBJ databases">
        <title>Genome sequencing for Strongylocentrotus purpuratus.</title>
        <authorList>
            <person name="Murali S."/>
            <person name="Liu Y."/>
            <person name="Vee V."/>
            <person name="English A."/>
            <person name="Wang M."/>
            <person name="Skinner E."/>
            <person name="Han Y."/>
            <person name="Muzny D.M."/>
            <person name="Worley K.C."/>
            <person name="Gibbs R.A."/>
        </authorList>
    </citation>
    <scope>NUCLEOTIDE SEQUENCE</scope>
</reference>
<dbReference type="PANTHER" id="PTHR19325:SF560">
    <property type="entry name" value="SUSHI, VON WILLEBRAND FACTOR TYPE A, EGF AND PENTRAXIN DOMAIN-CONTAINING PROTEIN 1"/>
    <property type="match status" value="1"/>
</dbReference>
<dbReference type="InterPro" id="IPR000436">
    <property type="entry name" value="Sushi_SCR_CCP_dom"/>
</dbReference>
<keyword evidence="7" id="KW-0732">Signal</keyword>
<evidence type="ECO:0000256" key="7">
    <source>
        <dbReference type="SAM" id="SignalP"/>
    </source>
</evidence>
<dbReference type="AlphaFoldDB" id="A0A7M7SY16"/>
<evidence type="ECO:0000256" key="6">
    <source>
        <dbReference type="SAM" id="MobiDB-lite"/>
    </source>
</evidence>
<dbReference type="SMART" id="SM00032">
    <property type="entry name" value="CCP"/>
    <property type="match status" value="6"/>
</dbReference>
<dbReference type="InterPro" id="IPR050350">
    <property type="entry name" value="Compl-Cell_Adhes-Reg"/>
</dbReference>
<dbReference type="Gene3D" id="2.10.70.10">
    <property type="entry name" value="Complement Module, domain 1"/>
    <property type="match status" value="5"/>
</dbReference>
<proteinExistence type="predicted"/>
<protein>
    <recommendedName>
        <fullName evidence="8">Sushi domain-containing protein</fullName>
    </recommendedName>
</protein>
<keyword evidence="4" id="KW-0325">Glycoprotein</keyword>
<evidence type="ECO:0000256" key="1">
    <source>
        <dbReference type="ARBA" id="ARBA00022659"/>
    </source>
</evidence>
<dbReference type="SUPFAM" id="SSF57535">
    <property type="entry name" value="Complement control module/SCR domain"/>
    <property type="match status" value="5"/>
</dbReference>
<dbReference type="InParanoid" id="A0A7M7SY16"/>
<evidence type="ECO:0000313" key="10">
    <source>
        <dbReference type="Proteomes" id="UP000007110"/>
    </source>
</evidence>
<accession>A0A7M7SY16</accession>
<feature type="region of interest" description="Disordered" evidence="6">
    <location>
        <begin position="404"/>
        <end position="430"/>
    </location>
</feature>
<dbReference type="PANTHER" id="PTHR19325">
    <property type="entry name" value="COMPLEMENT COMPONENT-RELATED SUSHI DOMAIN-CONTAINING"/>
    <property type="match status" value="1"/>
</dbReference>
<feature type="domain" description="Sushi" evidence="8">
    <location>
        <begin position="265"/>
        <end position="323"/>
    </location>
</feature>
<dbReference type="EnsemblMetazoa" id="XM_030983853">
    <property type="protein sequence ID" value="XP_030839713"/>
    <property type="gene ID" value="LOC100893732"/>
</dbReference>
<dbReference type="RefSeq" id="XP_030839713.1">
    <property type="nucleotide sequence ID" value="XM_030983853.1"/>
</dbReference>
<dbReference type="Pfam" id="PF00084">
    <property type="entry name" value="Sushi"/>
    <property type="match status" value="5"/>
</dbReference>